<dbReference type="InterPro" id="IPR003778">
    <property type="entry name" value="CT_A_B"/>
</dbReference>
<protein>
    <submittedName>
        <fullName evidence="5">Allophanate hydrolase</fullName>
    </submittedName>
</protein>
<dbReference type="Pfam" id="PF02626">
    <property type="entry name" value="CT_A_B"/>
    <property type="match status" value="1"/>
</dbReference>
<comment type="caution">
    <text evidence="5">The sequence shown here is derived from an EMBL/GenBank/DDBJ whole genome shotgun (WGS) entry which is preliminary data.</text>
</comment>
<dbReference type="Gene3D" id="2.40.100.10">
    <property type="entry name" value="Cyclophilin-like"/>
    <property type="match status" value="1"/>
</dbReference>
<evidence type="ECO:0000313" key="6">
    <source>
        <dbReference type="Proteomes" id="UP000245624"/>
    </source>
</evidence>
<accession>A0A317L1C8</accession>
<dbReference type="GO" id="GO:0016787">
    <property type="term" value="F:hydrolase activity"/>
    <property type="evidence" value="ECO:0007669"/>
    <property type="project" value="UniProtKB-KW"/>
</dbReference>
<dbReference type="OrthoDB" id="9782422at2"/>
<name>A0A317L1C8_9BACI</name>
<dbReference type="InterPro" id="IPR052708">
    <property type="entry name" value="PxpC"/>
</dbReference>
<sequence length="316" mass="35337">MKMRVIEEGLHTSIQDLGRIGYRSSGFPISGPMDSFSMKLANYLVGNKENTAVVEMSFVGPTIEWTKDAIISITGADMVPRLNGKQISLYRPIIIRSGDILQFRTARNGLYTYLAIKGGLAISKKLGSRSMLVRTEGTGLLSRKLQVGDQIPINSITTPNIKLNWSMNPNTFEIYSSTEVIHYIEGPQADWFKQNQLDITEWSISTRSNRMGYRLMGDEIETTRTQQLLTEPTSFGSIQVPPDGQPIILMADSQPTGGYPKIGQVILADLPKLSQLLPTKRFMFERCTISNAYKALATQKQLLTKLSHTLKQKWEG</sequence>
<dbReference type="NCBIfam" id="TIGR00724">
    <property type="entry name" value="urea_amlyse_rel"/>
    <property type="match status" value="1"/>
</dbReference>
<keyword evidence="3" id="KW-0067">ATP-binding</keyword>
<keyword evidence="1" id="KW-0547">Nucleotide-binding</keyword>
<dbReference type="PANTHER" id="PTHR43309:SF5">
    <property type="entry name" value="5-OXOPROLINASE SUBUNIT C"/>
    <property type="match status" value="1"/>
</dbReference>
<dbReference type="PANTHER" id="PTHR43309">
    <property type="entry name" value="5-OXOPROLINASE SUBUNIT C"/>
    <property type="match status" value="1"/>
</dbReference>
<organism evidence="5 6">
    <name type="scientific">Gracilibacillus dipsosauri</name>
    <dbReference type="NCBI Taxonomy" id="178340"/>
    <lineage>
        <taxon>Bacteria</taxon>
        <taxon>Bacillati</taxon>
        <taxon>Bacillota</taxon>
        <taxon>Bacilli</taxon>
        <taxon>Bacillales</taxon>
        <taxon>Bacillaceae</taxon>
        <taxon>Gracilibacillus</taxon>
    </lineage>
</organism>
<dbReference type="AlphaFoldDB" id="A0A317L1C8"/>
<proteinExistence type="predicted"/>
<keyword evidence="2 5" id="KW-0378">Hydrolase</keyword>
<dbReference type="SMART" id="SM00797">
    <property type="entry name" value="AHS2"/>
    <property type="match status" value="1"/>
</dbReference>
<dbReference type="InterPro" id="IPR029000">
    <property type="entry name" value="Cyclophilin-like_dom_sf"/>
</dbReference>
<evidence type="ECO:0000256" key="3">
    <source>
        <dbReference type="ARBA" id="ARBA00022840"/>
    </source>
</evidence>
<evidence type="ECO:0000259" key="4">
    <source>
        <dbReference type="SMART" id="SM00797"/>
    </source>
</evidence>
<dbReference type="SUPFAM" id="SSF50891">
    <property type="entry name" value="Cyclophilin-like"/>
    <property type="match status" value="1"/>
</dbReference>
<dbReference type="EMBL" id="QGTD01000005">
    <property type="protein sequence ID" value="PWU69641.1"/>
    <property type="molecule type" value="Genomic_DNA"/>
</dbReference>
<reference evidence="5 6" key="1">
    <citation type="submission" date="2018-05" db="EMBL/GenBank/DDBJ databases">
        <title>Genomic analysis of Gracilibacillus dipsosauri DD1 reveals novel features of a salt-tolerant amylase.</title>
        <authorList>
            <person name="Deutch C.E."/>
            <person name="Yang S."/>
        </authorList>
    </citation>
    <scope>NUCLEOTIDE SEQUENCE [LARGE SCALE GENOMIC DNA]</scope>
    <source>
        <strain evidence="5 6">DD1</strain>
    </source>
</reference>
<evidence type="ECO:0000256" key="2">
    <source>
        <dbReference type="ARBA" id="ARBA00022801"/>
    </source>
</evidence>
<keyword evidence="6" id="KW-1185">Reference proteome</keyword>
<feature type="domain" description="Carboxyltransferase" evidence="4">
    <location>
        <begin position="24"/>
        <end position="302"/>
    </location>
</feature>
<evidence type="ECO:0000256" key="1">
    <source>
        <dbReference type="ARBA" id="ARBA00022741"/>
    </source>
</evidence>
<dbReference type="Proteomes" id="UP000245624">
    <property type="component" value="Unassembled WGS sequence"/>
</dbReference>
<gene>
    <name evidence="5" type="ORF">DLJ74_04885</name>
</gene>
<dbReference type="GO" id="GO:0005524">
    <property type="term" value="F:ATP binding"/>
    <property type="evidence" value="ECO:0007669"/>
    <property type="project" value="UniProtKB-KW"/>
</dbReference>
<evidence type="ECO:0000313" key="5">
    <source>
        <dbReference type="EMBL" id="PWU69641.1"/>
    </source>
</evidence>